<name>A0A5S5C2J3_9FLAO</name>
<comment type="caution">
    <text evidence="1">The sequence shown here is derived from an EMBL/GenBank/DDBJ whole genome shotgun (WGS) entry which is preliminary data.</text>
</comment>
<reference evidence="1 2" key="1">
    <citation type="submission" date="2019-07" db="EMBL/GenBank/DDBJ databases">
        <title>Genomic Encyclopedia of Archaeal and Bacterial Type Strains, Phase II (KMG-II): from individual species to whole genera.</title>
        <authorList>
            <person name="Goeker M."/>
        </authorList>
    </citation>
    <scope>NUCLEOTIDE SEQUENCE [LARGE SCALE GENOMIC DNA]</scope>
    <source>
        <strain evidence="1 2">DSM 17527</strain>
    </source>
</reference>
<dbReference type="AlphaFoldDB" id="A0A5S5C2J3"/>
<dbReference type="EMBL" id="VNHU01000007">
    <property type="protein sequence ID" value="TYP72193.1"/>
    <property type="molecule type" value="Genomic_DNA"/>
</dbReference>
<dbReference type="Proteomes" id="UP000324376">
    <property type="component" value="Unassembled WGS sequence"/>
</dbReference>
<sequence>MEIYYSRKSNRNKRANLPNLIQTNFEKILNYLIQFHSGPKVNSTMYKFVAFQYKGEYSLLT</sequence>
<protein>
    <submittedName>
        <fullName evidence="1">Uncharacterized protein</fullName>
    </submittedName>
</protein>
<organism evidence="1 2">
    <name type="scientific">Aquimarina intermedia</name>
    <dbReference type="NCBI Taxonomy" id="350814"/>
    <lineage>
        <taxon>Bacteria</taxon>
        <taxon>Pseudomonadati</taxon>
        <taxon>Bacteroidota</taxon>
        <taxon>Flavobacteriia</taxon>
        <taxon>Flavobacteriales</taxon>
        <taxon>Flavobacteriaceae</taxon>
        <taxon>Aquimarina</taxon>
    </lineage>
</organism>
<keyword evidence="2" id="KW-1185">Reference proteome</keyword>
<proteinExistence type="predicted"/>
<gene>
    <name evidence="1" type="ORF">BD809_10777</name>
</gene>
<accession>A0A5S5C2J3</accession>
<evidence type="ECO:0000313" key="1">
    <source>
        <dbReference type="EMBL" id="TYP72193.1"/>
    </source>
</evidence>
<evidence type="ECO:0000313" key="2">
    <source>
        <dbReference type="Proteomes" id="UP000324376"/>
    </source>
</evidence>